<sequence>MFSVKFTEARVCSYGGGYSDALGPMSAAMGQPFPPMGPMGPTGPMGPMGLMGPMGPPMVPGPPMFIPYGDDDDIEEILPWLILIMSGRGF</sequence>
<accession>A0A8J2VUT5</accession>
<dbReference type="Proteomes" id="UP000789524">
    <property type="component" value="Unassembled WGS sequence"/>
</dbReference>
<organism evidence="1 2">
    <name type="scientific">Danaus chrysippus</name>
    <name type="common">African queen</name>
    <dbReference type="NCBI Taxonomy" id="151541"/>
    <lineage>
        <taxon>Eukaryota</taxon>
        <taxon>Metazoa</taxon>
        <taxon>Ecdysozoa</taxon>
        <taxon>Arthropoda</taxon>
        <taxon>Hexapoda</taxon>
        <taxon>Insecta</taxon>
        <taxon>Pterygota</taxon>
        <taxon>Neoptera</taxon>
        <taxon>Endopterygota</taxon>
        <taxon>Lepidoptera</taxon>
        <taxon>Glossata</taxon>
        <taxon>Ditrysia</taxon>
        <taxon>Papilionoidea</taxon>
        <taxon>Nymphalidae</taxon>
        <taxon>Danainae</taxon>
        <taxon>Danaini</taxon>
        <taxon>Danaina</taxon>
        <taxon>Danaus</taxon>
        <taxon>Anosia</taxon>
    </lineage>
</organism>
<reference evidence="1" key="1">
    <citation type="submission" date="2021-09" db="EMBL/GenBank/DDBJ databases">
        <authorList>
            <person name="Martin H S."/>
        </authorList>
    </citation>
    <scope>NUCLEOTIDE SEQUENCE</scope>
</reference>
<keyword evidence="2" id="KW-1185">Reference proteome</keyword>
<dbReference type="EMBL" id="CAKASE010000074">
    <property type="protein sequence ID" value="CAG9576050.1"/>
    <property type="molecule type" value="Genomic_DNA"/>
</dbReference>
<name>A0A8J2VUT5_9NEOP</name>
<protein>
    <submittedName>
        <fullName evidence="1">(African queen) hypothetical protein</fullName>
    </submittedName>
</protein>
<gene>
    <name evidence="1" type="ORF">DCHRY22_LOCUS11815</name>
</gene>
<proteinExistence type="predicted"/>
<evidence type="ECO:0000313" key="1">
    <source>
        <dbReference type="EMBL" id="CAG9576050.1"/>
    </source>
</evidence>
<evidence type="ECO:0000313" key="2">
    <source>
        <dbReference type="Proteomes" id="UP000789524"/>
    </source>
</evidence>
<comment type="caution">
    <text evidence="1">The sequence shown here is derived from an EMBL/GenBank/DDBJ whole genome shotgun (WGS) entry which is preliminary data.</text>
</comment>
<dbReference type="AlphaFoldDB" id="A0A8J2VUT5"/>